<accession>A0A538TX68</accession>
<organism evidence="2 3">
    <name type="scientific">Eiseniibacteriota bacterium</name>
    <dbReference type="NCBI Taxonomy" id="2212470"/>
    <lineage>
        <taxon>Bacteria</taxon>
        <taxon>Candidatus Eiseniibacteriota</taxon>
    </lineage>
</organism>
<proteinExistence type="predicted"/>
<comment type="caution">
    <text evidence="2">The sequence shown here is derived from an EMBL/GenBank/DDBJ whole genome shotgun (WGS) entry which is preliminary data.</text>
</comment>
<gene>
    <name evidence="2" type="ORF">E6K80_14590</name>
</gene>
<reference evidence="2 3" key="1">
    <citation type="journal article" date="2019" name="Nat. Microbiol.">
        <title>Mediterranean grassland soil C-N compound turnover is dependent on rainfall and depth, and is mediated by genomically divergent microorganisms.</title>
        <authorList>
            <person name="Diamond S."/>
            <person name="Andeer P.F."/>
            <person name="Li Z."/>
            <person name="Crits-Christoph A."/>
            <person name="Burstein D."/>
            <person name="Anantharaman K."/>
            <person name="Lane K.R."/>
            <person name="Thomas B.C."/>
            <person name="Pan C."/>
            <person name="Northen T.R."/>
            <person name="Banfield J.F."/>
        </authorList>
    </citation>
    <scope>NUCLEOTIDE SEQUENCE [LARGE SCALE GENOMIC DNA]</scope>
    <source>
        <strain evidence="2">WS_10</strain>
    </source>
</reference>
<evidence type="ECO:0000256" key="1">
    <source>
        <dbReference type="SAM" id="Coils"/>
    </source>
</evidence>
<dbReference type="EMBL" id="VBPA01000417">
    <property type="protein sequence ID" value="TMQ68099.1"/>
    <property type="molecule type" value="Genomic_DNA"/>
</dbReference>
<evidence type="ECO:0000313" key="3">
    <source>
        <dbReference type="Proteomes" id="UP000319836"/>
    </source>
</evidence>
<feature type="coiled-coil region" evidence="1">
    <location>
        <begin position="45"/>
        <end position="72"/>
    </location>
</feature>
<dbReference type="Proteomes" id="UP000319836">
    <property type="component" value="Unassembled WGS sequence"/>
</dbReference>
<protein>
    <submittedName>
        <fullName evidence="2">Uncharacterized protein</fullName>
    </submittedName>
</protein>
<evidence type="ECO:0000313" key="2">
    <source>
        <dbReference type="EMBL" id="TMQ68099.1"/>
    </source>
</evidence>
<keyword evidence="1" id="KW-0175">Coiled coil</keyword>
<sequence>MKDDVRGFAPTWRAREGRAVRPELWLLAALVVGMLLTEVWQSTRVAELSLTLDQSQAALQQAHARVDFVRAELERRSTRAELAALAKQLRLAPPDVQQVVVLPAEYLASGEASSPVEDRSLASLAERVSRVLVPEAKARGRSGS</sequence>
<dbReference type="AlphaFoldDB" id="A0A538TX68"/>
<name>A0A538TX68_UNCEI</name>